<evidence type="ECO:0000256" key="1">
    <source>
        <dbReference type="SAM" id="MobiDB-lite"/>
    </source>
</evidence>
<keyword evidence="2" id="KW-1133">Transmembrane helix</keyword>
<evidence type="ECO:0000313" key="4">
    <source>
        <dbReference type="Proteomes" id="UP000254701"/>
    </source>
</evidence>
<evidence type="ECO:0000313" key="3">
    <source>
        <dbReference type="EMBL" id="SUU91507.1"/>
    </source>
</evidence>
<sequence>MHQSPGPGPARAADICGEALVVLPALPAIAAILADISLEVPLIDAFSAANHLATQARCEEHRLDSIEKAIRNAFEKGDPENREFREKVYRAAFGALDRALKANPAMTVEAAIGRRKSLQAKITEIESEFMPAAPSVSLGQAGAASVPEISLNGNGATTAPSISIGTPAAGVTPVVPDIMPDAVLPDGPPVEITEKRSRAERRAADRASARAERRRPYAAMFFAVTLLAMGGIGAWWAVQTGQFKSAAEIDTSVHNPPKQLESEDFSPNDAGPARPGEVDQARNWITVFTPTDPTDVSAPSGTSAEVAKDDTGTFLRIRSGDTGSAIVFDVGRGVLEQIAGKHAVFDIIARAEDGKETQMAVDCNFGELGDCGRKRYLVGYQRGEYLFEMDVPDKEPGAAGTIAINSDLGKEGKAVDIYEIRVSVTE</sequence>
<feature type="region of interest" description="Disordered" evidence="1">
    <location>
        <begin position="254"/>
        <end position="278"/>
    </location>
</feature>
<gene>
    <name evidence="3" type="ORF">NCTC10684_04775</name>
</gene>
<organism evidence="3 4">
    <name type="scientific">Aminobacter aminovorans</name>
    <name type="common">Chelatobacter heintzii</name>
    <dbReference type="NCBI Taxonomy" id="83263"/>
    <lineage>
        <taxon>Bacteria</taxon>
        <taxon>Pseudomonadati</taxon>
        <taxon>Pseudomonadota</taxon>
        <taxon>Alphaproteobacteria</taxon>
        <taxon>Hyphomicrobiales</taxon>
        <taxon>Phyllobacteriaceae</taxon>
        <taxon>Aminobacter</taxon>
    </lineage>
</organism>
<dbReference type="AlphaFoldDB" id="A0A380WRB8"/>
<dbReference type="Proteomes" id="UP000254701">
    <property type="component" value="Unassembled WGS sequence"/>
</dbReference>
<reference evidence="3 4" key="1">
    <citation type="submission" date="2018-06" db="EMBL/GenBank/DDBJ databases">
        <authorList>
            <consortium name="Pathogen Informatics"/>
            <person name="Doyle S."/>
        </authorList>
    </citation>
    <scope>NUCLEOTIDE SEQUENCE [LARGE SCALE GENOMIC DNA]</scope>
    <source>
        <strain evidence="3 4">NCTC10684</strain>
    </source>
</reference>
<feature type="transmembrane region" description="Helical" evidence="2">
    <location>
        <begin position="217"/>
        <end position="238"/>
    </location>
</feature>
<accession>A0A380WRB8</accession>
<feature type="region of interest" description="Disordered" evidence="1">
    <location>
        <begin position="180"/>
        <end position="209"/>
    </location>
</feature>
<dbReference type="EMBL" id="UFSM01000001">
    <property type="protein sequence ID" value="SUU91507.1"/>
    <property type="molecule type" value="Genomic_DNA"/>
</dbReference>
<evidence type="ECO:0000256" key="2">
    <source>
        <dbReference type="SAM" id="Phobius"/>
    </source>
</evidence>
<feature type="compositionally biased region" description="Basic and acidic residues" evidence="1">
    <location>
        <begin position="192"/>
        <end position="209"/>
    </location>
</feature>
<proteinExistence type="predicted"/>
<name>A0A380WRB8_AMIAI</name>
<keyword evidence="2" id="KW-0472">Membrane</keyword>
<keyword evidence="2" id="KW-0812">Transmembrane</keyword>
<protein>
    <submittedName>
        <fullName evidence="3">Uncharacterized protein</fullName>
    </submittedName>
</protein>